<comment type="caution">
    <text evidence="1">The sequence shown here is derived from an EMBL/GenBank/DDBJ whole genome shotgun (WGS) entry which is preliminary data.</text>
</comment>
<accession>A0ABT9WNE5</accession>
<evidence type="ECO:0000313" key="1">
    <source>
        <dbReference type="EMBL" id="MDQ0174808.1"/>
    </source>
</evidence>
<keyword evidence="2" id="KW-1185">Reference proteome</keyword>
<dbReference type="Proteomes" id="UP001223586">
    <property type="component" value="Unassembled WGS sequence"/>
</dbReference>
<dbReference type="RefSeq" id="WP_307226572.1">
    <property type="nucleotide sequence ID" value="NZ_JAUSTT010000002.1"/>
</dbReference>
<gene>
    <name evidence="1" type="ORF">J2S08_000641</name>
</gene>
<dbReference type="Pfam" id="PF17277">
    <property type="entry name" value="DUF5342"/>
    <property type="match status" value="1"/>
</dbReference>
<evidence type="ECO:0008006" key="3">
    <source>
        <dbReference type="Google" id="ProtNLM"/>
    </source>
</evidence>
<sequence length="70" mass="8682">MQHFQYESLYHNEQIPGWRISFYFKKQKWEGIYHSNGKIEWRNPLPAADQTDIEKQVHELMIFHVYDQQK</sequence>
<dbReference type="PIRSF" id="PIRSF037692">
    <property type="entry name" value="UCP037692"/>
    <property type="match status" value="1"/>
</dbReference>
<evidence type="ECO:0000313" key="2">
    <source>
        <dbReference type="Proteomes" id="UP001223586"/>
    </source>
</evidence>
<proteinExistence type="predicted"/>
<name>A0ABT9WNE5_9BACI</name>
<dbReference type="EMBL" id="JAUSTT010000002">
    <property type="protein sequence ID" value="MDQ0174808.1"/>
    <property type="molecule type" value="Genomic_DNA"/>
</dbReference>
<protein>
    <recommendedName>
        <fullName evidence="3">YheE family protein</fullName>
    </recommendedName>
</protein>
<organism evidence="1 2">
    <name type="scientific">Bacillus chungangensis</name>
    <dbReference type="NCBI Taxonomy" id="587633"/>
    <lineage>
        <taxon>Bacteria</taxon>
        <taxon>Bacillati</taxon>
        <taxon>Bacillota</taxon>
        <taxon>Bacilli</taxon>
        <taxon>Bacillales</taxon>
        <taxon>Bacillaceae</taxon>
        <taxon>Bacillus</taxon>
    </lineage>
</organism>
<reference evidence="1 2" key="1">
    <citation type="submission" date="2023-07" db="EMBL/GenBank/DDBJ databases">
        <title>Genomic Encyclopedia of Type Strains, Phase IV (KMG-IV): sequencing the most valuable type-strain genomes for metagenomic binning, comparative biology and taxonomic classification.</title>
        <authorList>
            <person name="Goeker M."/>
        </authorList>
    </citation>
    <scope>NUCLEOTIDE SEQUENCE [LARGE SCALE GENOMIC DNA]</scope>
    <source>
        <strain evidence="1 2">DSM 23837</strain>
    </source>
</reference>
<dbReference type="InterPro" id="IPR017263">
    <property type="entry name" value="UCP037692"/>
</dbReference>